<dbReference type="Pfam" id="PF14223">
    <property type="entry name" value="Retrotran_gag_2"/>
    <property type="match status" value="1"/>
</dbReference>
<accession>A0A2I0L7D9</accession>
<dbReference type="InterPro" id="IPR012337">
    <property type="entry name" value="RNaseH-like_sf"/>
</dbReference>
<name>A0A2I0L7D9_PUNGR</name>
<dbReference type="PANTHER" id="PTHR42648">
    <property type="entry name" value="TRANSPOSASE, PUTATIVE-RELATED"/>
    <property type="match status" value="1"/>
</dbReference>
<dbReference type="InterPro" id="IPR039537">
    <property type="entry name" value="Retrotran_Ty1/copia-like"/>
</dbReference>
<dbReference type="GO" id="GO:0006508">
    <property type="term" value="P:proteolysis"/>
    <property type="evidence" value="ECO:0007669"/>
    <property type="project" value="UniProtKB-KW"/>
</dbReference>
<evidence type="ECO:0000313" key="2">
    <source>
        <dbReference type="Proteomes" id="UP000233551"/>
    </source>
</evidence>
<organism evidence="1 2">
    <name type="scientific">Punica granatum</name>
    <name type="common">Pomegranate</name>
    <dbReference type="NCBI Taxonomy" id="22663"/>
    <lineage>
        <taxon>Eukaryota</taxon>
        <taxon>Viridiplantae</taxon>
        <taxon>Streptophyta</taxon>
        <taxon>Embryophyta</taxon>
        <taxon>Tracheophyta</taxon>
        <taxon>Spermatophyta</taxon>
        <taxon>Magnoliopsida</taxon>
        <taxon>eudicotyledons</taxon>
        <taxon>Gunneridae</taxon>
        <taxon>Pentapetalae</taxon>
        <taxon>rosids</taxon>
        <taxon>malvids</taxon>
        <taxon>Myrtales</taxon>
        <taxon>Lythraceae</taxon>
        <taxon>Punica</taxon>
    </lineage>
</organism>
<proteinExistence type="predicted"/>
<dbReference type="Proteomes" id="UP000233551">
    <property type="component" value="Unassembled WGS sequence"/>
</dbReference>
<protein>
    <recommendedName>
        <fullName evidence="3">Retrovirus-related Pol polyprotein from transposon TNT 1-94</fullName>
    </recommendedName>
</protein>
<evidence type="ECO:0000313" key="1">
    <source>
        <dbReference type="EMBL" id="PKI76612.1"/>
    </source>
</evidence>
<gene>
    <name evidence="1" type="ORF">CRG98_002921</name>
</gene>
<sequence>MVRVPQSTHSEIVTTKFDIEKFDGITNFSLWQEVLVEKKASTLSRNLEALYMTKSPANRLMLKQWLYTFRMAEGTLIKDHIFEFITLLNDLKNAEVKIDDEDQALLLLCSLPFLYKTFKETMISGRVVFMGNNAACKTVGIGTIQIRMHDGVIKTLSNVKHMPDLKKNLISLGVLDSNGCKVVIESNGKKRKRGTLDYIHFDLWGLVQVTSKGGLGKEFWAEAVNLACYLVNQSPHRSLELKTPEELWSVNPPNYSHLRAFGCPAYAHVNDGRLKPEGS</sequence>
<dbReference type="PANTHER" id="PTHR42648:SF28">
    <property type="entry name" value="TRANSPOSON-ENCODED PROTEIN WITH RIBONUCLEASE H-LIKE AND RETROVIRUS ZINC FINGER-LIKE DOMAINS"/>
    <property type="match status" value="1"/>
</dbReference>
<dbReference type="STRING" id="22663.A0A2I0L7D9"/>
<dbReference type="AlphaFoldDB" id="A0A2I0L7D9"/>
<keyword evidence="2" id="KW-1185">Reference proteome</keyword>
<dbReference type="EMBL" id="PGOL01000111">
    <property type="protein sequence ID" value="PKI76612.1"/>
    <property type="molecule type" value="Genomic_DNA"/>
</dbReference>
<dbReference type="GO" id="GO:0008233">
    <property type="term" value="F:peptidase activity"/>
    <property type="evidence" value="ECO:0007669"/>
    <property type="project" value="UniProtKB-KW"/>
</dbReference>
<evidence type="ECO:0008006" key="3">
    <source>
        <dbReference type="Google" id="ProtNLM"/>
    </source>
</evidence>
<comment type="caution">
    <text evidence="1">The sequence shown here is derived from an EMBL/GenBank/DDBJ whole genome shotgun (WGS) entry which is preliminary data.</text>
</comment>
<reference evidence="1 2" key="1">
    <citation type="submission" date="2017-11" db="EMBL/GenBank/DDBJ databases">
        <title>De-novo sequencing of pomegranate (Punica granatum L.) genome.</title>
        <authorList>
            <person name="Akparov Z."/>
            <person name="Amiraslanov A."/>
            <person name="Hajiyeva S."/>
            <person name="Abbasov M."/>
            <person name="Kaur K."/>
            <person name="Hamwieh A."/>
            <person name="Solovyev V."/>
            <person name="Salamov A."/>
            <person name="Braich B."/>
            <person name="Kosarev P."/>
            <person name="Mahmoud A."/>
            <person name="Hajiyev E."/>
            <person name="Babayeva S."/>
            <person name="Izzatullayeva V."/>
            <person name="Mammadov A."/>
            <person name="Mammadov A."/>
            <person name="Sharifova S."/>
            <person name="Ojaghi J."/>
            <person name="Eynullazada K."/>
            <person name="Bayramov B."/>
            <person name="Abdulazimova A."/>
            <person name="Shahmuradov I."/>
        </authorList>
    </citation>
    <scope>NUCLEOTIDE SEQUENCE [LARGE SCALE GENOMIC DNA]</scope>
    <source>
        <strain evidence="2">cv. AG2017</strain>
        <tissue evidence="1">Leaf</tissue>
    </source>
</reference>
<dbReference type="SUPFAM" id="SSF53098">
    <property type="entry name" value="Ribonuclease H-like"/>
    <property type="match status" value="1"/>
</dbReference>